<keyword evidence="2" id="KW-0808">Transferase</keyword>
<reference evidence="2 3" key="1">
    <citation type="journal article" date="2019" name="Commun. Biol.">
        <title>The bagworm genome reveals a unique fibroin gene that provides high tensile strength.</title>
        <authorList>
            <person name="Kono N."/>
            <person name="Nakamura H."/>
            <person name="Ohtoshi R."/>
            <person name="Tomita M."/>
            <person name="Numata K."/>
            <person name="Arakawa K."/>
        </authorList>
    </citation>
    <scope>NUCLEOTIDE SEQUENCE [LARGE SCALE GENOMIC DNA]</scope>
</reference>
<keyword evidence="2" id="KW-0695">RNA-directed DNA polymerase</keyword>
<dbReference type="GO" id="GO:0003964">
    <property type="term" value="F:RNA-directed DNA polymerase activity"/>
    <property type="evidence" value="ECO:0007669"/>
    <property type="project" value="UniProtKB-KW"/>
</dbReference>
<dbReference type="SUPFAM" id="SSF56219">
    <property type="entry name" value="DNase I-like"/>
    <property type="match status" value="1"/>
</dbReference>
<keyword evidence="3" id="KW-1185">Reference proteome</keyword>
<dbReference type="OrthoDB" id="412981at2759"/>
<accession>A0A4C1TVI2</accession>
<dbReference type="Proteomes" id="UP000299102">
    <property type="component" value="Unassembled WGS sequence"/>
</dbReference>
<comment type="caution">
    <text evidence="2">The sequence shown here is derived from an EMBL/GenBank/DDBJ whole genome shotgun (WGS) entry which is preliminary data.</text>
</comment>
<evidence type="ECO:0000256" key="1">
    <source>
        <dbReference type="SAM" id="MobiDB-lite"/>
    </source>
</evidence>
<dbReference type="EMBL" id="BGZK01000092">
    <property type="protein sequence ID" value="GBP18017.1"/>
    <property type="molecule type" value="Genomic_DNA"/>
</dbReference>
<protein>
    <submittedName>
        <fullName evidence="2">Probable RNA-directed DNA polymerase from transposon BS</fullName>
    </submittedName>
</protein>
<proteinExistence type="predicted"/>
<feature type="compositionally biased region" description="Low complexity" evidence="1">
    <location>
        <begin position="1"/>
        <end position="12"/>
    </location>
</feature>
<dbReference type="InterPro" id="IPR036691">
    <property type="entry name" value="Endo/exonu/phosph_ase_sf"/>
</dbReference>
<evidence type="ECO:0000313" key="2">
    <source>
        <dbReference type="EMBL" id="GBP18017.1"/>
    </source>
</evidence>
<organism evidence="2 3">
    <name type="scientific">Eumeta variegata</name>
    <name type="common">Bagworm moth</name>
    <name type="synonym">Eumeta japonica</name>
    <dbReference type="NCBI Taxonomy" id="151549"/>
    <lineage>
        <taxon>Eukaryota</taxon>
        <taxon>Metazoa</taxon>
        <taxon>Ecdysozoa</taxon>
        <taxon>Arthropoda</taxon>
        <taxon>Hexapoda</taxon>
        <taxon>Insecta</taxon>
        <taxon>Pterygota</taxon>
        <taxon>Neoptera</taxon>
        <taxon>Endopterygota</taxon>
        <taxon>Lepidoptera</taxon>
        <taxon>Glossata</taxon>
        <taxon>Ditrysia</taxon>
        <taxon>Tineoidea</taxon>
        <taxon>Psychidae</taxon>
        <taxon>Oiketicinae</taxon>
        <taxon>Eumeta</taxon>
    </lineage>
</organism>
<evidence type="ECO:0000313" key="3">
    <source>
        <dbReference type="Proteomes" id="UP000299102"/>
    </source>
</evidence>
<dbReference type="AlphaFoldDB" id="A0A4C1TVI2"/>
<keyword evidence="2" id="KW-0548">Nucleotidyltransferase</keyword>
<feature type="region of interest" description="Disordered" evidence="1">
    <location>
        <begin position="1"/>
        <end position="33"/>
    </location>
</feature>
<name>A0A4C1TVI2_EUMVA</name>
<gene>
    <name evidence="2" type="primary">RTase</name>
    <name evidence="2" type="ORF">EVAR_16963_1</name>
</gene>
<dbReference type="STRING" id="151549.A0A4C1TVI2"/>
<sequence length="377" mass="41775">MAAGAANGGPPNYHGGSGSYPSTAESTAPHPRRTPANLRVVYWNAGGISGKTQDLRLSSSSRDILSSWVRLNSDLDKNSGCPISSCIVATEFPHRVSHTEVLTAVLVRRDVVHGGLELPNFIHTGTLGIRVGTAGTELRLFAAYRPPALSGFRVVSPAGRQLLQDAEDYGYEVLGTDTPSHVPTDPRFGADVLDIVLCHRLPFPIHVEVLYDMDTQHLLILITLGNNAHLTPARPQTHCTNWVCINALEELHIGKSFSSPEEVDLAAQHLNHEIQTVYGAATTHLPALTCRQWDLPPRLQRALQHKRNLQRLWARTRCPRVKRDLHRVALEVRQEVWTFRGATWEETIGQAGEEWKSLHQLCRRLTKAPGPMCPLFD</sequence>